<evidence type="ECO:0000256" key="1">
    <source>
        <dbReference type="SAM" id="Phobius"/>
    </source>
</evidence>
<feature type="transmembrane region" description="Helical" evidence="1">
    <location>
        <begin position="1069"/>
        <end position="1089"/>
    </location>
</feature>
<comment type="caution">
    <text evidence="3">The sequence shown here is derived from an EMBL/GenBank/DDBJ whole genome shotgun (WGS) entry which is preliminary data.</text>
</comment>
<evidence type="ECO:0000259" key="2">
    <source>
        <dbReference type="PROSITE" id="PS50156"/>
    </source>
</evidence>
<dbReference type="InterPro" id="IPR027463">
    <property type="entry name" value="AcrB_DN_DC_subdom"/>
</dbReference>
<dbReference type="OrthoDB" id="9798415at2"/>
<feature type="transmembrane region" description="Helical" evidence="1">
    <location>
        <begin position="601"/>
        <end position="623"/>
    </location>
</feature>
<dbReference type="SUPFAM" id="SSF82866">
    <property type="entry name" value="Multidrug efflux transporter AcrB transmembrane domain"/>
    <property type="match status" value="2"/>
</dbReference>
<dbReference type="RefSeq" id="WP_098061450.1">
    <property type="nucleotide sequence ID" value="NZ_PDEP01000003.1"/>
</dbReference>
<feature type="transmembrane region" description="Helical" evidence="1">
    <location>
        <begin position="1174"/>
        <end position="1201"/>
    </location>
</feature>
<feature type="transmembrane region" description="Helical" evidence="1">
    <location>
        <begin position="441"/>
        <end position="464"/>
    </location>
</feature>
<feature type="transmembrane region" description="Helical" evidence="1">
    <location>
        <begin position="352"/>
        <end position="369"/>
    </location>
</feature>
<dbReference type="Gene3D" id="3.30.2090.10">
    <property type="entry name" value="Multidrug efflux transporter AcrB TolC docking domain, DN and DC subdomains"/>
    <property type="match status" value="2"/>
</dbReference>
<feature type="transmembrane region" description="Helical" evidence="1">
    <location>
        <begin position="660"/>
        <end position="683"/>
    </location>
</feature>
<feature type="transmembrane region" description="Helical" evidence="1">
    <location>
        <begin position="689"/>
        <end position="711"/>
    </location>
</feature>
<reference evidence="3 4" key="1">
    <citation type="submission" date="2017-10" db="EMBL/GenBank/DDBJ databases">
        <title>Draft genome of Longimonas halophila.</title>
        <authorList>
            <person name="Goh K.M."/>
            <person name="Shamsir M.S."/>
            <person name="Lim S.W."/>
        </authorList>
    </citation>
    <scope>NUCLEOTIDE SEQUENCE [LARGE SCALE GENOMIC DNA]</scope>
    <source>
        <strain evidence="3 4">KCTC 42399</strain>
    </source>
</reference>
<dbReference type="GO" id="GO:0042910">
    <property type="term" value="F:xenobiotic transmembrane transporter activity"/>
    <property type="evidence" value="ECO:0007669"/>
    <property type="project" value="TreeGrafter"/>
</dbReference>
<feature type="transmembrane region" description="Helical" evidence="1">
    <location>
        <begin position="12"/>
        <end position="32"/>
    </location>
</feature>
<keyword evidence="1" id="KW-1133">Transmembrane helix</keyword>
<organism evidence="3 4">
    <name type="scientific">Longimonas halophila</name>
    <dbReference type="NCBI Taxonomy" id="1469170"/>
    <lineage>
        <taxon>Bacteria</taxon>
        <taxon>Pseudomonadati</taxon>
        <taxon>Rhodothermota</taxon>
        <taxon>Rhodothermia</taxon>
        <taxon>Rhodothermales</taxon>
        <taxon>Salisaetaceae</taxon>
        <taxon>Longimonas</taxon>
    </lineage>
</organism>
<accession>A0A2H3NNK2</accession>
<dbReference type="InterPro" id="IPR001036">
    <property type="entry name" value="Acrflvin-R"/>
</dbReference>
<sequence length="1260" mass="136162">MRISDFSVSFRTAVMVLAVIITAGGLTSYLTIPKEANPDIEIPTIIVQTIYPGASPADVEPLVTQTIEQELQGIEGVDEIRSISAEGVSVIIIEFLAGTPTNQAYQRVTDDVDRAIPDLPTDVEEPVVNEVDLSDFPILTVNLSADYPIARLQRVAEDLQDVIEGVPGVLEATLNGDVEREVRVNVDLNALHGYGLTYNSIVSAIQRENVNVPGGSIDVDRQNYLIRVDGEVDEPRAIEDFVIASPDGTPVYIRDVADVEFSFTDRTSFARLRQLQTEQPDETFDPVDDWQDSEQVISLEITKQSGDNILETVDAVFSELEAFPFPNGTSWIITGDESENVRNLVSDLENNIISGLIFVVLVLLFFLGVRNATLVAIAVPLSMFVSFMVLQAMGITLNFIVLFTLIVALGILVDNAIVIVENIYRLMDEEGLGPVEAAKEGASAFAGSITVATLTTSLTFAPMLLWPGLIGEFMSFLPLTLIIALLASLFVAVFISPATMAIFGRTDDMDDSGGLSRTGWYLVLGGLALSALTLGLANWQTLLVLAVATPVAYLLFIYAFQPVSERFIHDVLPRVLAYHRMLLSWALQRDYSDNRAHLKNMWALGSLTSGLLLGILGGVITLVSPVAGYVFLAPAGLLLAAGVLGAALHSVLGLMRGGWFTVQSGAVLAVGLVAVLGLTTLVLRSIDPVVYLIIMALPIAIMALGALGMVLPAPRLLTDNRSVLLNGLLGSALAIFALFYVANPGVEFFPETDPNQVRVTMEAPLGTNIYANNASAQRAEEQLVDLLSEDERVFANTENMLTNVGVASSGDFGGGQPRSELARITFNLRDYADRAEPSTTTLARIREAISGTLPDILLDIQRDQVGPPTGPPVNIEITGPEFDVIADLSEQVQQRLAEGVSEGTLDGLVDVQDNLELARPEHRINVDRQEAARYGLSTGQIGQAVRTAVNGIEASTYRENEEDYDITVRLAPEDRASLESLESLRIANAEGALIPLSNVAEFEDGAGLGSITRLDLNRVAVIEGQNAPGYSGPEVLSRVQTYLADFRQNEIPDGYTMQYTGEQEDQEQAFSFLLFALGAGIMFIFLVTVAKFNSLAAPLIVLLAVGLSQIGVVFTLAVSQTPFGLMVFIGIISLFGILVNNNIVLLDYIQQLRDQGASDRASIINGSVDRLRPVLLTALTTILALIPLTFGLNVDFIGLLAELDPAFQFGSENTQFWSPMGTSIIGGLLFALFLTLVVVPVIYSAFESFGRWSLRTLRRA</sequence>
<feature type="transmembrane region" description="Helical" evidence="1">
    <location>
        <begin position="399"/>
        <end position="420"/>
    </location>
</feature>
<protein>
    <submittedName>
        <fullName evidence="3">Acriflavin resistance protein</fullName>
    </submittedName>
</protein>
<dbReference type="Gene3D" id="3.30.70.1430">
    <property type="entry name" value="Multidrug efflux transporter AcrB pore domain"/>
    <property type="match status" value="2"/>
</dbReference>
<dbReference type="Pfam" id="PF00873">
    <property type="entry name" value="ACR_tran"/>
    <property type="match status" value="2"/>
</dbReference>
<feature type="transmembrane region" description="Helical" evidence="1">
    <location>
        <begin position="542"/>
        <end position="560"/>
    </location>
</feature>
<dbReference type="GO" id="GO:0005886">
    <property type="term" value="C:plasma membrane"/>
    <property type="evidence" value="ECO:0007669"/>
    <property type="project" value="TreeGrafter"/>
</dbReference>
<keyword evidence="1" id="KW-0812">Transmembrane</keyword>
<feature type="transmembrane region" description="Helical" evidence="1">
    <location>
        <begin position="476"/>
        <end position="498"/>
    </location>
</feature>
<feature type="transmembrane region" description="Helical" evidence="1">
    <location>
        <begin position="629"/>
        <end position="648"/>
    </location>
</feature>
<keyword evidence="4" id="KW-1185">Reference proteome</keyword>
<feature type="transmembrane region" description="Helical" evidence="1">
    <location>
        <begin position="519"/>
        <end position="536"/>
    </location>
</feature>
<keyword evidence="1" id="KW-0472">Membrane</keyword>
<feature type="domain" description="SSD" evidence="2">
    <location>
        <begin position="353"/>
        <end position="502"/>
    </location>
</feature>
<dbReference type="SUPFAM" id="SSF82714">
    <property type="entry name" value="Multidrug efflux transporter AcrB TolC docking domain, DN and DC subdomains"/>
    <property type="match status" value="2"/>
</dbReference>
<gene>
    <name evidence="3" type="ORF">CRI93_04665</name>
</gene>
<dbReference type="PANTHER" id="PTHR32063:SF24">
    <property type="entry name" value="CATION EFFLUX SYSTEM (ACRB_ACRD_ACRF FAMILY)"/>
    <property type="match status" value="1"/>
</dbReference>
<dbReference type="InterPro" id="IPR000731">
    <property type="entry name" value="SSD"/>
</dbReference>
<dbReference type="Proteomes" id="UP000221024">
    <property type="component" value="Unassembled WGS sequence"/>
</dbReference>
<dbReference type="Gene3D" id="3.30.70.1320">
    <property type="entry name" value="Multidrug efflux transporter AcrB pore domain like"/>
    <property type="match status" value="1"/>
</dbReference>
<evidence type="ECO:0000313" key="4">
    <source>
        <dbReference type="Proteomes" id="UP000221024"/>
    </source>
</evidence>
<feature type="transmembrane region" description="Helical" evidence="1">
    <location>
        <begin position="1221"/>
        <end position="1246"/>
    </location>
</feature>
<feature type="transmembrane region" description="Helical" evidence="1">
    <location>
        <begin position="723"/>
        <end position="742"/>
    </location>
</feature>
<feature type="transmembrane region" description="Helical" evidence="1">
    <location>
        <begin position="1096"/>
        <end position="1117"/>
    </location>
</feature>
<evidence type="ECO:0000313" key="3">
    <source>
        <dbReference type="EMBL" id="PEN08410.1"/>
    </source>
</evidence>
<dbReference type="PANTHER" id="PTHR32063">
    <property type="match status" value="1"/>
</dbReference>
<dbReference type="Gene3D" id="1.20.1640.10">
    <property type="entry name" value="Multidrug efflux transporter AcrB transmembrane domain"/>
    <property type="match status" value="3"/>
</dbReference>
<dbReference type="PROSITE" id="PS50156">
    <property type="entry name" value="SSD"/>
    <property type="match status" value="1"/>
</dbReference>
<name>A0A2H3NNK2_9BACT</name>
<dbReference type="SUPFAM" id="SSF82693">
    <property type="entry name" value="Multidrug efflux transporter AcrB pore domain, PN1, PN2, PC1 and PC2 subdomains"/>
    <property type="match status" value="2"/>
</dbReference>
<proteinExistence type="predicted"/>
<feature type="transmembrane region" description="Helical" evidence="1">
    <location>
        <begin position="1123"/>
        <end position="1145"/>
    </location>
</feature>
<feature type="transmembrane region" description="Helical" evidence="1">
    <location>
        <begin position="374"/>
        <end position="393"/>
    </location>
</feature>
<dbReference type="PRINTS" id="PR00702">
    <property type="entry name" value="ACRIFLAVINRP"/>
</dbReference>
<dbReference type="EMBL" id="PDEP01000003">
    <property type="protein sequence ID" value="PEN08410.1"/>
    <property type="molecule type" value="Genomic_DNA"/>
</dbReference>
<dbReference type="Gene3D" id="3.30.70.1440">
    <property type="entry name" value="Multidrug efflux transporter AcrB pore domain"/>
    <property type="match status" value="1"/>
</dbReference>
<dbReference type="AlphaFoldDB" id="A0A2H3NNK2"/>